<dbReference type="GeneID" id="53316814"/>
<reference evidence="1 2" key="1">
    <citation type="submission" date="2016-02" db="EMBL/GenBank/DDBJ databases">
        <title>Complete Genome of H5569, the type strain of the newly described species Haematospirillium jordaniae.</title>
        <authorList>
            <person name="Nicholson A.C."/>
            <person name="Humrighouse B.W."/>
            <person name="Loparov V."/>
            <person name="McQuiston J.R."/>
        </authorList>
    </citation>
    <scope>NUCLEOTIDE SEQUENCE [LARGE SCALE GENOMIC DNA]</scope>
    <source>
        <strain evidence="1 2">H5569</strain>
    </source>
</reference>
<dbReference type="AlphaFoldDB" id="A0A143DE12"/>
<protein>
    <submittedName>
        <fullName evidence="1">Uncharacterized protein</fullName>
    </submittedName>
</protein>
<proteinExistence type="predicted"/>
<dbReference type="OrthoDB" id="7775497at2"/>
<dbReference type="STRING" id="1549855.AY555_06550"/>
<dbReference type="EMBL" id="CP014525">
    <property type="protein sequence ID" value="AMW34896.1"/>
    <property type="molecule type" value="Genomic_DNA"/>
</dbReference>
<keyword evidence="2" id="KW-1185">Reference proteome</keyword>
<evidence type="ECO:0000313" key="2">
    <source>
        <dbReference type="Proteomes" id="UP000076066"/>
    </source>
</evidence>
<gene>
    <name evidence="1" type="ORF">AY555_06550</name>
</gene>
<name>A0A143DE12_9PROT</name>
<dbReference type="KEGG" id="hjo:AY555_06550"/>
<dbReference type="RefSeq" id="WP_066134979.1">
    <property type="nucleotide sequence ID" value="NZ_CP014525.1"/>
</dbReference>
<accession>A0A143DE12</accession>
<evidence type="ECO:0000313" key="1">
    <source>
        <dbReference type="EMBL" id="AMW34896.1"/>
    </source>
</evidence>
<dbReference type="Proteomes" id="UP000076066">
    <property type="component" value="Chromosome"/>
</dbReference>
<organism evidence="1 2">
    <name type="scientific">Haematospirillum jordaniae</name>
    <dbReference type="NCBI Taxonomy" id="1549855"/>
    <lineage>
        <taxon>Bacteria</taxon>
        <taxon>Pseudomonadati</taxon>
        <taxon>Pseudomonadota</taxon>
        <taxon>Alphaproteobacteria</taxon>
        <taxon>Rhodospirillales</taxon>
        <taxon>Novispirillaceae</taxon>
        <taxon>Haematospirillum</taxon>
    </lineage>
</organism>
<sequence>MFAIQKEITAGTSLDIRATLPACPPPDWTLRLLLRGPAPLDLEAEPDGLQHRISVPGSRTTLWPPGTYWYTARVSDGFTVYDLKSGAILVRDDPDNITGLFDGRGHVMKVLEAVEAVIEGRATIDQSKYKINNRELERTPIPDLLRLRDTYRAELKRARLAERGQSLLGRQVLVRF</sequence>